<gene>
    <name evidence="2" type="ORF">CLCR_02401</name>
</gene>
<dbReference type="Proteomes" id="UP000094526">
    <property type="component" value="Unassembled WGS sequence"/>
</dbReference>
<feature type="compositionally biased region" description="Polar residues" evidence="1">
    <location>
        <begin position="97"/>
        <end position="107"/>
    </location>
</feature>
<dbReference type="AlphaFoldDB" id="A0A1C1CFS5"/>
<feature type="region of interest" description="Disordered" evidence="1">
    <location>
        <begin position="321"/>
        <end position="355"/>
    </location>
</feature>
<accession>A0A1C1CFS5</accession>
<sequence length="522" mass="57098">MIRLPATSISLSERDIDFHLRQAELYHGLRKQGFKKDDVVRYLRDYREAAAEAASQDKHGFDLSTPSTVELSSSRPRPASTSNGDLPLPSKRGPGHPSSTAPTSTSCIPFPDFASELSEPESDDGQLIYHKIQDVDDSRKVSPASMPSSINTNQHAPRKSSLLRFAQAASPERLSADTEDGTVGASVMNTAKAKKYRRRSTTYPYQSSERESAGEAYVDGQVLDRMNRMSLGEDDLHDELSSSSFALPPAYSDSVRTSSASDLQFASPMSGDGSGDSPSLSFVHAPVTHRRNSDQLERGYSIADVSSSPPLPVTPVREFTRRARASSDSSQVPTTPTPIRKASSVPRTEPKPYRQQLDGHSFSVYNDSLPASSQPETPADLSRQPLITEHEAAYTAPPAMIRSGHHGQHTWELDMGEQSPTARAMTLRGRRNRELTRSVRAEGVRLNRLMMRDEAMLTQRGLRAAAAANGDAVVAALPQIPDDVWRDNLDADRVGEENLEAELDVGGRRVMRAVSGNARFDA</sequence>
<dbReference type="VEuPathDB" id="FungiDB:CLCR_02401"/>
<keyword evidence="3" id="KW-1185">Reference proteome</keyword>
<dbReference type="eggNOG" id="ENOG502T5JZ">
    <property type="taxonomic scope" value="Eukaryota"/>
</dbReference>
<feature type="compositionally biased region" description="Polar residues" evidence="1">
    <location>
        <begin position="64"/>
        <end position="84"/>
    </location>
</feature>
<reference evidence="3" key="1">
    <citation type="submission" date="2015-07" db="EMBL/GenBank/DDBJ databases">
        <authorList>
            <person name="Teixeira M.M."/>
            <person name="Souza R.C."/>
            <person name="Almeida L.G."/>
            <person name="Vicente V.A."/>
            <person name="de Hoog S."/>
            <person name="Bocca A.L."/>
            <person name="de Almeida S.R."/>
            <person name="Vasconcelos A.T."/>
            <person name="Felipe M.S."/>
        </authorList>
    </citation>
    <scope>NUCLEOTIDE SEQUENCE [LARGE SCALE GENOMIC DNA]</scope>
    <source>
        <strain evidence="3">KSF</strain>
    </source>
</reference>
<protein>
    <submittedName>
        <fullName evidence="2">Uncharacterized protein</fullName>
    </submittedName>
</protein>
<proteinExistence type="predicted"/>
<dbReference type="EMBL" id="LGRB01000014">
    <property type="protein sequence ID" value="OCT47311.1"/>
    <property type="molecule type" value="Genomic_DNA"/>
</dbReference>
<feature type="region of interest" description="Disordered" evidence="1">
    <location>
        <begin position="53"/>
        <end position="122"/>
    </location>
</feature>
<evidence type="ECO:0000313" key="2">
    <source>
        <dbReference type="EMBL" id="OCT47311.1"/>
    </source>
</evidence>
<organism evidence="2 3">
    <name type="scientific">Cladophialophora carrionii</name>
    <dbReference type="NCBI Taxonomy" id="86049"/>
    <lineage>
        <taxon>Eukaryota</taxon>
        <taxon>Fungi</taxon>
        <taxon>Dikarya</taxon>
        <taxon>Ascomycota</taxon>
        <taxon>Pezizomycotina</taxon>
        <taxon>Eurotiomycetes</taxon>
        <taxon>Chaetothyriomycetidae</taxon>
        <taxon>Chaetothyriales</taxon>
        <taxon>Herpotrichiellaceae</taxon>
        <taxon>Cladophialophora</taxon>
    </lineage>
</organism>
<feature type="region of interest" description="Disordered" evidence="1">
    <location>
        <begin position="263"/>
        <end position="282"/>
    </location>
</feature>
<comment type="caution">
    <text evidence="2">The sequence shown here is derived from an EMBL/GenBank/DDBJ whole genome shotgun (WGS) entry which is preliminary data.</text>
</comment>
<feature type="compositionally biased region" description="Low complexity" evidence="1">
    <location>
        <begin position="267"/>
        <end position="281"/>
    </location>
</feature>
<name>A0A1C1CFS5_9EURO</name>
<feature type="compositionally biased region" description="Polar residues" evidence="1">
    <location>
        <begin position="145"/>
        <end position="155"/>
    </location>
</feature>
<evidence type="ECO:0000313" key="3">
    <source>
        <dbReference type="Proteomes" id="UP000094526"/>
    </source>
</evidence>
<dbReference type="VEuPathDB" id="FungiDB:G647_02125"/>
<feature type="region of interest" description="Disordered" evidence="1">
    <location>
        <begin position="136"/>
        <end position="158"/>
    </location>
</feature>
<evidence type="ECO:0000256" key="1">
    <source>
        <dbReference type="SAM" id="MobiDB-lite"/>
    </source>
</evidence>
<dbReference type="OrthoDB" id="3437607at2759"/>